<feature type="region of interest" description="Disordered" evidence="8">
    <location>
        <begin position="251"/>
        <end position="300"/>
    </location>
</feature>
<dbReference type="InterPro" id="IPR036627">
    <property type="entry name" value="CobW-likC_sf"/>
</dbReference>
<comment type="caution">
    <text evidence="11">The sequence shown here is derived from an EMBL/GenBank/DDBJ whole genome shotgun (WGS) entry which is preliminary data.</text>
</comment>
<reference evidence="11 12" key="1">
    <citation type="submission" date="2019-03" db="EMBL/GenBank/DDBJ databases">
        <title>Rhodosporidium diobovatum UCD-FST 08-225 genome sequencing, assembly, and annotation.</title>
        <authorList>
            <person name="Fakankun I.U."/>
            <person name="Fristensky B."/>
            <person name="Levin D.B."/>
        </authorList>
    </citation>
    <scope>NUCLEOTIDE SEQUENCE [LARGE SCALE GENOMIC DNA]</scope>
    <source>
        <strain evidence="11 12">UCD-FST 08-225</strain>
    </source>
</reference>
<dbReference type="InterPro" id="IPR027417">
    <property type="entry name" value="P-loop_NTPase"/>
</dbReference>
<evidence type="ECO:0000259" key="9">
    <source>
        <dbReference type="Pfam" id="PF02492"/>
    </source>
</evidence>
<feature type="compositionally biased region" description="Acidic residues" evidence="8">
    <location>
        <begin position="432"/>
        <end position="448"/>
    </location>
</feature>
<evidence type="ECO:0000313" key="11">
    <source>
        <dbReference type="EMBL" id="TNY20043.1"/>
    </source>
</evidence>
<feature type="compositionally biased region" description="Low complexity" evidence="8">
    <location>
        <begin position="285"/>
        <end position="296"/>
    </location>
</feature>
<dbReference type="InterPro" id="IPR011629">
    <property type="entry name" value="CobW-like_C"/>
</dbReference>
<dbReference type="GO" id="GO:0005737">
    <property type="term" value="C:cytoplasm"/>
    <property type="evidence" value="ECO:0007669"/>
    <property type="project" value="TreeGrafter"/>
</dbReference>
<feature type="region of interest" description="Disordered" evidence="8">
    <location>
        <begin position="424"/>
        <end position="448"/>
    </location>
</feature>
<dbReference type="GO" id="GO:0016787">
    <property type="term" value="F:hydrolase activity"/>
    <property type="evidence" value="ECO:0007669"/>
    <property type="project" value="UniProtKB-KW"/>
</dbReference>
<comment type="similarity">
    <text evidence="6">Belongs to the SIMIBI class G3E GTPase family. ZNG1 subfamily.</text>
</comment>
<dbReference type="Gene3D" id="3.40.50.300">
    <property type="entry name" value="P-loop containing nucleotide triphosphate hydrolases"/>
    <property type="match status" value="1"/>
</dbReference>
<accession>A0A5C5FT60</accession>
<feature type="compositionally biased region" description="Polar residues" evidence="8">
    <location>
        <begin position="257"/>
        <end position="266"/>
    </location>
</feature>
<keyword evidence="4" id="KW-0342">GTP-binding</keyword>
<sequence length="448" mass="48269">MSTEELDLEDLHVDDELALAEDVPQLVETSTKVPMTIVTGYLGSGKSTLLDYILKEQHGRRIAVIMNEFGDTSDIESKAISVQSDDALVEEWLELNNGCLCCSVRDTGLTAILNLMEKKGRFDQIVLETTGVADPAPIIQAFWNEPALNLDVSLDAVVSVVDAAGIEKQIQDPRPDGSYNEAQRQVATADVILLNKADLVTPDDLDRVEALLRTINSTALIHRTTRSAIDLALLLDLNIYAAPSAPFRPETLAPFSQPDTAPSASSCDGCASGTPHEHPHPHPHPSSSTSASSPHANDISSLTIPLPASVPSVTGPHSALYALVSALLWEGQLPRGSPPAPGQADAFDLLRTKGFVRTDDGHEWVLQGVRDIFDFARVPAGAGATEADAREVEPKLVLIGRGLTDKEGVRRRFVEALEEGVRREREALGAVEEGESEEEEDEDAEMEG</sequence>
<organism evidence="11 12">
    <name type="scientific">Rhodotorula diobovata</name>
    <dbReference type="NCBI Taxonomy" id="5288"/>
    <lineage>
        <taxon>Eukaryota</taxon>
        <taxon>Fungi</taxon>
        <taxon>Dikarya</taxon>
        <taxon>Basidiomycota</taxon>
        <taxon>Pucciniomycotina</taxon>
        <taxon>Microbotryomycetes</taxon>
        <taxon>Sporidiobolales</taxon>
        <taxon>Sporidiobolaceae</taxon>
        <taxon>Rhodotorula</taxon>
    </lineage>
</organism>
<gene>
    <name evidence="11" type="ORF">DMC30DRAFT_271989</name>
</gene>
<proteinExistence type="inferred from homology"/>
<feature type="domain" description="CobW/HypB/UreG nucleotide-binding" evidence="9">
    <location>
        <begin position="34"/>
        <end position="221"/>
    </location>
</feature>
<dbReference type="STRING" id="5288.A0A5C5FT60"/>
<evidence type="ECO:0000256" key="2">
    <source>
        <dbReference type="ARBA" id="ARBA00022801"/>
    </source>
</evidence>
<keyword evidence="12" id="KW-1185">Reference proteome</keyword>
<name>A0A5C5FT60_9BASI</name>
<dbReference type="InterPro" id="IPR003495">
    <property type="entry name" value="CobW/HypB/UreG_nucleotide-bd"/>
</dbReference>
<evidence type="ECO:0000256" key="1">
    <source>
        <dbReference type="ARBA" id="ARBA00022741"/>
    </source>
</evidence>
<dbReference type="SUPFAM" id="SSF52540">
    <property type="entry name" value="P-loop containing nucleoside triphosphate hydrolases"/>
    <property type="match status" value="1"/>
</dbReference>
<keyword evidence="3" id="KW-0862">Zinc</keyword>
<dbReference type="Gene3D" id="3.30.1220.10">
    <property type="entry name" value="CobW-like, C-terminal domain"/>
    <property type="match status" value="1"/>
</dbReference>
<dbReference type="Pfam" id="PF02492">
    <property type="entry name" value="cobW"/>
    <property type="match status" value="1"/>
</dbReference>
<evidence type="ECO:0000313" key="12">
    <source>
        <dbReference type="Proteomes" id="UP000311382"/>
    </source>
</evidence>
<dbReference type="GO" id="GO:0005525">
    <property type="term" value="F:GTP binding"/>
    <property type="evidence" value="ECO:0007669"/>
    <property type="project" value="UniProtKB-KW"/>
</dbReference>
<evidence type="ECO:0000256" key="4">
    <source>
        <dbReference type="ARBA" id="ARBA00023134"/>
    </source>
</evidence>
<keyword evidence="5" id="KW-0143">Chaperone</keyword>
<evidence type="ECO:0000259" key="10">
    <source>
        <dbReference type="Pfam" id="PF07683"/>
    </source>
</evidence>
<dbReference type="PANTHER" id="PTHR13748">
    <property type="entry name" value="COBW-RELATED"/>
    <property type="match status" value="1"/>
</dbReference>
<dbReference type="PANTHER" id="PTHR13748:SF31">
    <property type="entry name" value="ZINC-REGULATED GTPASE METALLOPROTEIN ACTIVATOR 1A-RELATED"/>
    <property type="match status" value="1"/>
</dbReference>
<dbReference type="CDD" id="cd03112">
    <property type="entry name" value="CobW-like"/>
    <property type="match status" value="1"/>
</dbReference>
<evidence type="ECO:0000256" key="6">
    <source>
        <dbReference type="ARBA" id="ARBA00034320"/>
    </source>
</evidence>
<feature type="domain" description="CobW C-terminal" evidence="10">
    <location>
        <begin position="347"/>
        <end position="415"/>
    </location>
</feature>
<dbReference type="SUPFAM" id="SSF90002">
    <property type="entry name" value="Hypothetical protein YjiA, C-terminal domain"/>
    <property type="match status" value="1"/>
</dbReference>
<evidence type="ECO:0000256" key="7">
    <source>
        <dbReference type="ARBA" id="ARBA00049117"/>
    </source>
</evidence>
<protein>
    <submittedName>
        <fullName evidence="11">CobW/HypB/UreG, nucleotide-binding domain-containing protein</fullName>
    </submittedName>
</protein>
<evidence type="ECO:0000256" key="3">
    <source>
        <dbReference type="ARBA" id="ARBA00022833"/>
    </source>
</evidence>
<keyword evidence="2" id="KW-0378">Hydrolase</keyword>
<dbReference type="OrthoDB" id="258627at2759"/>
<dbReference type="InterPro" id="IPR051316">
    <property type="entry name" value="Zinc-reg_GTPase_activator"/>
</dbReference>
<dbReference type="Pfam" id="PF07683">
    <property type="entry name" value="CobW_C"/>
    <property type="match status" value="1"/>
</dbReference>
<dbReference type="AlphaFoldDB" id="A0A5C5FT60"/>
<evidence type="ECO:0000256" key="8">
    <source>
        <dbReference type="SAM" id="MobiDB-lite"/>
    </source>
</evidence>
<dbReference type="Proteomes" id="UP000311382">
    <property type="component" value="Unassembled WGS sequence"/>
</dbReference>
<keyword evidence="1" id="KW-0547">Nucleotide-binding</keyword>
<dbReference type="EMBL" id="SOZI01000077">
    <property type="protein sequence ID" value="TNY20043.1"/>
    <property type="molecule type" value="Genomic_DNA"/>
</dbReference>
<evidence type="ECO:0000256" key="5">
    <source>
        <dbReference type="ARBA" id="ARBA00023186"/>
    </source>
</evidence>
<comment type="catalytic activity">
    <reaction evidence="7">
        <text>GTP + H2O = GDP + phosphate + H(+)</text>
        <dbReference type="Rhea" id="RHEA:19669"/>
        <dbReference type="ChEBI" id="CHEBI:15377"/>
        <dbReference type="ChEBI" id="CHEBI:15378"/>
        <dbReference type="ChEBI" id="CHEBI:37565"/>
        <dbReference type="ChEBI" id="CHEBI:43474"/>
        <dbReference type="ChEBI" id="CHEBI:58189"/>
    </reaction>
    <physiologicalReaction direction="left-to-right" evidence="7">
        <dbReference type="Rhea" id="RHEA:19670"/>
    </physiologicalReaction>
</comment>